<comment type="caution">
    <text evidence="9">The sequence shown here is derived from an EMBL/GenBank/DDBJ whole genome shotgun (WGS) entry which is preliminary data.</text>
</comment>
<evidence type="ECO:0000256" key="7">
    <source>
        <dbReference type="PIRSR" id="PIRSR001123-1"/>
    </source>
</evidence>
<evidence type="ECO:0000256" key="6">
    <source>
        <dbReference type="PIRNR" id="PIRNR001123"/>
    </source>
</evidence>
<feature type="binding site" evidence="8">
    <location>
        <position position="236"/>
    </location>
    <ligand>
        <name>Zn(2+)</name>
        <dbReference type="ChEBI" id="CHEBI:29105"/>
        <label>1</label>
    </ligand>
</feature>
<evidence type="ECO:0000313" key="9">
    <source>
        <dbReference type="EMBL" id="OWK41626.1"/>
    </source>
</evidence>
<evidence type="ECO:0000256" key="4">
    <source>
        <dbReference type="ARBA" id="ARBA00022723"/>
    </source>
</evidence>
<dbReference type="GO" id="GO:0046872">
    <property type="term" value="F:metal ion binding"/>
    <property type="evidence" value="ECO:0007669"/>
    <property type="project" value="UniProtKB-UniRule"/>
</dbReference>
<dbReference type="InterPro" id="IPR023367">
    <property type="entry name" value="Peptidase_M42_dom2"/>
</dbReference>
<feature type="binding site" evidence="8">
    <location>
        <position position="69"/>
    </location>
    <ligand>
        <name>Zn(2+)</name>
        <dbReference type="ChEBI" id="CHEBI:29105"/>
        <label>1</label>
    </ligand>
</feature>
<comment type="cofactor">
    <cofactor evidence="8">
        <name>a divalent metal cation</name>
        <dbReference type="ChEBI" id="CHEBI:60240"/>
    </cofactor>
    <text evidence="8">Binds 2 divalent metal cations per subunit.</text>
</comment>
<dbReference type="InterPro" id="IPR051464">
    <property type="entry name" value="Peptidase_M42_aminopept"/>
</dbReference>
<dbReference type="PIRSF" id="PIRSF001123">
    <property type="entry name" value="PepA_GA"/>
    <property type="match status" value="1"/>
</dbReference>
<proteinExistence type="inferred from homology"/>
<keyword evidence="10" id="KW-1185">Reference proteome</keyword>
<name>A0A225DVG6_9BACT</name>
<dbReference type="Proteomes" id="UP000214646">
    <property type="component" value="Unassembled WGS sequence"/>
</dbReference>
<dbReference type="Pfam" id="PF05343">
    <property type="entry name" value="Peptidase_M42"/>
    <property type="match status" value="1"/>
</dbReference>
<evidence type="ECO:0000256" key="2">
    <source>
        <dbReference type="ARBA" id="ARBA00022438"/>
    </source>
</evidence>
<organism evidence="9 10">
    <name type="scientific">Fimbriiglobus ruber</name>
    <dbReference type="NCBI Taxonomy" id="1908690"/>
    <lineage>
        <taxon>Bacteria</taxon>
        <taxon>Pseudomonadati</taxon>
        <taxon>Planctomycetota</taxon>
        <taxon>Planctomycetia</taxon>
        <taxon>Gemmatales</taxon>
        <taxon>Gemmataceae</taxon>
        <taxon>Fimbriiglobus</taxon>
    </lineage>
</organism>
<evidence type="ECO:0000256" key="3">
    <source>
        <dbReference type="ARBA" id="ARBA00022670"/>
    </source>
</evidence>
<protein>
    <submittedName>
        <fullName evidence="9">M42 Peptidase</fullName>
    </submittedName>
</protein>
<dbReference type="EMBL" id="NIDE01000005">
    <property type="protein sequence ID" value="OWK41626.1"/>
    <property type="molecule type" value="Genomic_DNA"/>
</dbReference>
<accession>A0A225DVG6</accession>
<dbReference type="OrthoDB" id="9772053at2"/>
<feature type="binding site" evidence="8">
    <location>
        <position position="323"/>
    </location>
    <ligand>
        <name>Zn(2+)</name>
        <dbReference type="ChEBI" id="CHEBI:29105"/>
        <label>2</label>
    </ligand>
</feature>
<keyword evidence="3" id="KW-0645">Protease</keyword>
<reference evidence="10" key="1">
    <citation type="submission" date="2017-06" db="EMBL/GenBank/DDBJ databases">
        <title>Genome analysis of Fimbriiglobus ruber SP5, the first member of the order Planctomycetales with confirmed chitinolytic capability.</title>
        <authorList>
            <person name="Ravin N.V."/>
            <person name="Rakitin A.L."/>
            <person name="Ivanova A.A."/>
            <person name="Beletsky A.V."/>
            <person name="Kulichevskaya I.S."/>
            <person name="Mardanov A.V."/>
            <person name="Dedysh S.N."/>
        </authorList>
    </citation>
    <scope>NUCLEOTIDE SEQUENCE [LARGE SCALE GENOMIC DNA]</scope>
    <source>
        <strain evidence="10">SP5</strain>
    </source>
</reference>
<feature type="binding site" evidence="8">
    <location>
        <position position="181"/>
    </location>
    <ligand>
        <name>Zn(2+)</name>
        <dbReference type="ChEBI" id="CHEBI:29105"/>
        <label>2</label>
    </ligand>
</feature>
<comment type="similarity">
    <text evidence="1 6">Belongs to the peptidase M42 family.</text>
</comment>
<feature type="binding site" evidence="8">
    <location>
        <position position="214"/>
    </location>
    <ligand>
        <name>Zn(2+)</name>
        <dbReference type="ChEBI" id="CHEBI:29105"/>
        <label>2</label>
    </ligand>
</feature>
<dbReference type="RefSeq" id="WP_088254908.1">
    <property type="nucleotide sequence ID" value="NZ_NIDE01000005.1"/>
</dbReference>
<dbReference type="Gene3D" id="2.40.30.40">
    <property type="entry name" value="Peptidase M42, domain 2"/>
    <property type="match status" value="1"/>
</dbReference>
<dbReference type="GO" id="GO:0004177">
    <property type="term" value="F:aminopeptidase activity"/>
    <property type="evidence" value="ECO:0007669"/>
    <property type="project" value="UniProtKB-UniRule"/>
</dbReference>
<keyword evidence="5" id="KW-0378">Hydrolase</keyword>
<keyword evidence="4 8" id="KW-0479">Metal-binding</keyword>
<evidence type="ECO:0000313" key="10">
    <source>
        <dbReference type="Proteomes" id="UP000214646"/>
    </source>
</evidence>
<evidence type="ECO:0000256" key="5">
    <source>
        <dbReference type="ARBA" id="ARBA00022801"/>
    </source>
</evidence>
<gene>
    <name evidence="9" type="ORF">FRUB_03704</name>
</gene>
<feature type="binding site" evidence="8">
    <location>
        <position position="181"/>
    </location>
    <ligand>
        <name>Zn(2+)</name>
        <dbReference type="ChEBI" id="CHEBI:29105"/>
        <label>1</label>
    </ligand>
</feature>
<dbReference type="SUPFAM" id="SSF101821">
    <property type="entry name" value="Aminopeptidase/glucanase lid domain"/>
    <property type="match status" value="1"/>
</dbReference>
<dbReference type="CDD" id="cd05656">
    <property type="entry name" value="M42_Frv"/>
    <property type="match status" value="1"/>
</dbReference>
<dbReference type="PANTHER" id="PTHR32481">
    <property type="entry name" value="AMINOPEPTIDASE"/>
    <property type="match status" value="1"/>
</dbReference>
<evidence type="ECO:0000256" key="1">
    <source>
        <dbReference type="ARBA" id="ARBA00006272"/>
    </source>
</evidence>
<sequence length="356" mass="38727">MDDRAHAFLKQVLETPSPSGYEQPVQAVVRGWAREFADEVKTDSHGNVFAARFPEGRPADAPRVMLAGHCDQIGLMVQYVDGEGFLYVQPIGGWDMQILLGQYLTVWTKTGPVTGVVARRAIHLMSSDERNRVPQFTDVWVDIGCKNKEEAEQLVRHGDPVTFALGYRELRNGLAASPAMDDKVGLWVVMEALRLLRERPLRAAVYSVSTVAEEIGLRGATTATYAVDPHVGIAVDVCHATDTPGNDKKQVGETKCGAGPVLFRGPNINPRVLDKLEEIAAAHGIPVQVRGAPKATGTDANAMQITRRGVAVALVGIPNRYMHSPVEVVHRDDLTNAARLLAEFCAAVGPENDWTP</sequence>
<dbReference type="Gene3D" id="3.40.630.10">
    <property type="entry name" value="Zn peptidases"/>
    <property type="match status" value="1"/>
</dbReference>
<dbReference type="AlphaFoldDB" id="A0A225DVG6"/>
<keyword evidence="2" id="KW-0031">Aminopeptidase</keyword>
<dbReference type="PANTHER" id="PTHR32481:SF20">
    <property type="entry name" value="AMINOPEPTIDASE YSDC"/>
    <property type="match status" value="1"/>
</dbReference>
<feature type="active site" description="Proton acceptor" evidence="7">
    <location>
        <position position="213"/>
    </location>
</feature>
<dbReference type="InterPro" id="IPR008007">
    <property type="entry name" value="Peptidase_M42"/>
</dbReference>
<evidence type="ECO:0000256" key="8">
    <source>
        <dbReference type="PIRSR" id="PIRSR001123-2"/>
    </source>
</evidence>
<dbReference type="GO" id="GO:0006508">
    <property type="term" value="P:proteolysis"/>
    <property type="evidence" value="ECO:0007669"/>
    <property type="project" value="UniProtKB-KW"/>
</dbReference>
<dbReference type="SUPFAM" id="SSF53187">
    <property type="entry name" value="Zn-dependent exopeptidases"/>
    <property type="match status" value="1"/>
</dbReference>